<protein>
    <submittedName>
        <fullName evidence="2">Uncharacterized protein</fullName>
    </submittedName>
</protein>
<feature type="region of interest" description="Disordered" evidence="1">
    <location>
        <begin position="60"/>
        <end position="118"/>
    </location>
</feature>
<keyword evidence="3" id="KW-1185">Reference proteome</keyword>
<name>A0ABD0WZI3_UMBPY</name>
<evidence type="ECO:0000256" key="1">
    <source>
        <dbReference type="SAM" id="MobiDB-lite"/>
    </source>
</evidence>
<reference evidence="2 3" key="1">
    <citation type="submission" date="2024-06" db="EMBL/GenBank/DDBJ databases">
        <authorList>
            <person name="Pan Q."/>
            <person name="Wen M."/>
            <person name="Jouanno E."/>
            <person name="Zahm M."/>
            <person name="Klopp C."/>
            <person name="Cabau C."/>
            <person name="Louis A."/>
            <person name="Berthelot C."/>
            <person name="Parey E."/>
            <person name="Roest Crollius H."/>
            <person name="Montfort J."/>
            <person name="Robinson-Rechavi M."/>
            <person name="Bouchez O."/>
            <person name="Lampietro C."/>
            <person name="Lopez Roques C."/>
            <person name="Donnadieu C."/>
            <person name="Postlethwait J."/>
            <person name="Bobe J."/>
            <person name="Verreycken H."/>
            <person name="Guiguen Y."/>
        </authorList>
    </citation>
    <scope>NUCLEOTIDE SEQUENCE [LARGE SCALE GENOMIC DNA]</scope>
    <source>
        <strain evidence="2">Up_M1</strain>
        <tissue evidence="2">Testis</tissue>
    </source>
</reference>
<gene>
    <name evidence="2" type="ORF">UPYG_G00094410</name>
</gene>
<evidence type="ECO:0000313" key="2">
    <source>
        <dbReference type="EMBL" id="KAL0992518.1"/>
    </source>
</evidence>
<organism evidence="2 3">
    <name type="scientific">Umbra pygmaea</name>
    <name type="common">Eastern mudminnow</name>
    <dbReference type="NCBI Taxonomy" id="75934"/>
    <lineage>
        <taxon>Eukaryota</taxon>
        <taxon>Metazoa</taxon>
        <taxon>Chordata</taxon>
        <taxon>Craniata</taxon>
        <taxon>Vertebrata</taxon>
        <taxon>Euteleostomi</taxon>
        <taxon>Actinopterygii</taxon>
        <taxon>Neopterygii</taxon>
        <taxon>Teleostei</taxon>
        <taxon>Protacanthopterygii</taxon>
        <taxon>Esociformes</taxon>
        <taxon>Umbridae</taxon>
        <taxon>Umbra</taxon>
    </lineage>
</organism>
<dbReference type="AlphaFoldDB" id="A0ABD0WZI3"/>
<feature type="compositionally biased region" description="Polar residues" evidence="1">
    <location>
        <begin position="16"/>
        <end position="25"/>
    </location>
</feature>
<dbReference type="Proteomes" id="UP001557470">
    <property type="component" value="Unassembled WGS sequence"/>
</dbReference>
<proteinExistence type="predicted"/>
<feature type="region of interest" description="Disordered" evidence="1">
    <location>
        <begin position="15"/>
        <end position="41"/>
    </location>
</feature>
<evidence type="ECO:0000313" key="3">
    <source>
        <dbReference type="Proteomes" id="UP001557470"/>
    </source>
</evidence>
<sequence>MTDGDGGVCFHYTRSAGLTSTPQNGHGNGEEVPGHGREVRVPISSPFNQEHAAHSSLFYREQNPAGRHRHNTAFPDGEEEDVEEIGPWSPGPPGPVGGGVSGNMRADPVTDPADMVSEDEEQPYPGLAPVVFFWAKQTTRPRSWCLRMYLV</sequence>
<feature type="compositionally biased region" description="Basic and acidic residues" evidence="1">
    <location>
        <begin position="28"/>
        <end position="40"/>
    </location>
</feature>
<comment type="caution">
    <text evidence="2">The sequence shown here is derived from an EMBL/GenBank/DDBJ whole genome shotgun (WGS) entry which is preliminary data.</text>
</comment>
<dbReference type="EMBL" id="JAGEUA010000003">
    <property type="protein sequence ID" value="KAL0992518.1"/>
    <property type="molecule type" value="Genomic_DNA"/>
</dbReference>
<accession>A0ABD0WZI3</accession>